<feature type="compositionally biased region" description="Low complexity" evidence="1">
    <location>
        <begin position="78"/>
        <end position="88"/>
    </location>
</feature>
<reference evidence="2 3" key="1">
    <citation type="journal article" date="2019" name="Nat. Ecol. Evol.">
        <title>Megaphylogeny resolves global patterns of mushroom evolution.</title>
        <authorList>
            <person name="Varga T."/>
            <person name="Krizsan K."/>
            <person name="Foldi C."/>
            <person name="Dima B."/>
            <person name="Sanchez-Garcia M."/>
            <person name="Sanchez-Ramirez S."/>
            <person name="Szollosi G.J."/>
            <person name="Szarkandi J.G."/>
            <person name="Papp V."/>
            <person name="Albert L."/>
            <person name="Andreopoulos W."/>
            <person name="Angelini C."/>
            <person name="Antonin V."/>
            <person name="Barry K.W."/>
            <person name="Bougher N.L."/>
            <person name="Buchanan P."/>
            <person name="Buyck B."/>
            <person name="Bense V."/>
            <person name="Catcheside P."/>
            <person name="Chovatia M."/>
            <person name="Cooper J."/>
            <person name="Damon W."/>
            <person name="Desjardin D."/>
            <person name="Finy P."/>
            <person name="Geml J."/>
            <person name="Haridas S."/>
            <person name="Hughes K."/>
            <person name="Justo A."/>
            <person name="Karasinski D."/>
            <person name="Kautmanova I."/>
            <person name="Kiss B."/>
            <person name="Kocsube S."/>
            <person name="Kotiranta H."/>
            <person name="LaButti K.M."/>
            <person name="Lechner B.E."/>
            <person name="Liimatainen K."/>
            <person name="Lipzen A."/>
            <person name="Lukacs Z."/>
            <person name="Mihaltcheva S."/>
            <person name="Morgado L.N."/>
            <person name="Niskanen T."/>
            <person name="Noordeloos M.E."/>
            <person name="Ohm R.A."/>
            <person name="Ortiz-Santana B."/>
            <person name="Ovrebo C."/>
            <person name="Racz N."/>
            <person name="Riley R."/>
            <person name="Savchenko A."/>
            <person name="Shiryaev A."/>
            <person name="Soop K."/>
            <person name="Spirin V."/>
            <person name="Szebenyi C."/>
            <person name="Tomsovsky M."/>
            <person name="Tulloss R.E."/>
            <person name="Uehling J."/>
            <person name="Grigoriev I.V."/>
            <person name="Vagvolgyi C."/>
            <person name="Papp T."/>
            <person name="Martin F.M."/>
            <person name="Miettinen O."/>
            <person name="Hibbett D.S."/>
            <person name="Nagy L.G."/>
        </authorList>
    </citation>
    <scope>NUCLEOTIDE SEQUENCE [LARGE SCALE GENOMIC DNA]</scope>
    <source>
        <strain evidence="2 3">CBS 166.37</strain>
    </source>
</reference>
<dbReference type="OrthoDB" id="3033167at2759"/>
<feature type="region of interest" description="Disordered" evidence="1">
    <location>
        <begin position="1"/>
        <end position="23"/>
    </location>
</feature>
<accession>A0A5C3MJ00</accession>
<gene>
    <name evidence="2" type="ORF">BDQ12DRAFT_730705</name>
</gene>
<feature type="region of interest" description="Disordered" evidence="1">
    <location>
        <begin position="421"/>
        <end position="474"/>
    </location>
</feature>
<keyword evidence="3" id="KW-1185">Reference proteome</keyword>
<dbReference type="EMBL" id="ML213590">
    <property type="protein sequence ID" value="TFK44675.1"/>
    <property type="molecule type" value="Genomic_DNA"/>
</dbReference>
<name>A0A5C3MJ00_9AGAR</name>
<dbReference type="Proteomes" id="UP000308652">
    <property type="component" value="Unassembled WGS sequence"/>
</dbReference>
<dbReference type="AlphaFoldDB" id="A0A5C3MJ00"/>
<feature type="region of interest" description="Disordered" evidence="1">
    <location>
        <begin position="50"/>
        <end position="88"/>
    </location>
</feature>
<proteinExistence type="predicted"/>
<sequence>MPPFLHPLARSPSDFDPVLPPLQGRVHVPKRRKTNLNSGFNQMVETMNHVHSHQKSNHRRNRRSINDSLPITKDRRAPTTPGSSYSSTYKTRVGSDFSLIKMKKSPSTRIAWTEEISADGSSSPFKGSKASSGNTCTPLPAWLADTFSTLTSKHPLRLLLPPGLQSSSPGPPSTIPPFEEDTNPLEESVFAFNPFDESESTLVDTRADEHPLINTSSPYLKQLTECTSIDFYADADEDKEPSFLPFTTPGPCSTISYAHDPVTPLKFHFPITYPQNSSSDDHIPSDSPVPQTYKPEEDAELDDITEEAIILDDTDAYRHPFASIFTTPGPGYYAPHPIHHESPISNPSDPPQADNGYEVDYDNLDFHWESFNRKGRDSVHEEYQESKIGGDIDACTLLNPDTVDEIGASYWKTLTQRPRITDPCPTCSTPEPRRHTSPRPFRFVPPIEEDKPPSPTAVSREMPEDYAKPPSPVRPAFSPVQGIFVSPLRDTLDEKASKVVKFPADQVQRLLTGSDFTDNINQKARLDLQEAAIFGRDGIHDQVELRSQSSVDSIESWGCIE</sequence>
<feature type="compositionally biased region" description="Basic residues" evidence="1">
    <location>
        <begin position="50"/>
        <end position="63"/>
    </location>
</feature>
<evidence type="ECO:0000313" key="2">
    <source>
        <dbReference type="EMBL" id="TFK44675.1"/>
    </source>
</evidence>
<organism evidence="2 3">
    <name type="scientific">Crucibulum laeve</name>
    <dbReference type="NCBI Taxonomy" id="68775"/>
    <lineage>
        <taxon>Eukaryota</taxon>
        <taxon>Fungi</taxon>
        <taxon>Dikarya</taxon>
        <taxon>Basidiomycota</taxon>
        <taxon>Agaricomycotina</taxon>
        <taxon>Agaricomycetes</taxon>
        <taxon>Agaricomycetidae</taxon>
        <taxon>Agaricales</taxon>
        <taxon>Agaricineae</taxon>
        <taxon>Nidulariaceae</taxon>
        <taxon>Crucibulum</taxon>
    </lineage>
</organism>
<evidence type="ECO:0000313" key="3">
    <source>
        <dbReference type="Proteomes" id="UP000308652"/>
    </source>
</evidence>
<evidence type="ECO:0000256" key="1">
    <source>
        <dbReference type="SAM" id="MobiDB-lite"/>
    </source>
</evidence>
<protein>
    <submittedName>
        <fullName evidence="2">Uncharacterized protein</fullName>
    </submittedName>
</protein>